<evidence type="ECO:0000313" key="1">
    <source>
        <dbReference type="EMBL" id="OAD45165.1"/>
    </source>
</evidence>
<comment type="caution">
    <text evidence="1">The sequence shown here is derived from an EMBL/GenBank/DDBJ whole genome shotgun (WGS) entry which is preliminary data.</text>
</comment>
<accession>A0A176TCM1</accession>
<dbReference type="AlphaFoldDB" id="A0A176TCM1"/>
<sequence>MQFQKDSLQFLKDLQKNNNRDWFTEQKPTFVKIQSQVKEIFLEMQADLEKHDDIDKMKIYRIYRDVRFSKDKTPYNPRFAVSFSRLGKQLRGGYFLQIKPGESMLGGGFWQPEKDDLFRLRKEIEQDAVEFREVLEDKDFKKYFGNKFEGDELKSAPRGFDKDHKDIDLLRKKGFVAIRNFTDSEVLAPKFLEELDDSFKALRPFFNLFSDVLTTNLNGESIV</sequence>
<dbReference type="EMBL" id="LVWE01000032">
    <property type="protein sequence ID" value="OAD45165.1"/>
    <property type="molecule type" value="Genomic_DNA"/>
</dbReference>
<keyword evidence="2" id="KW-1185">Reference proteome</keyword>
<dbReference type="NCBIfam" id="TIGR02453">
    <property type="entry name" value="TIGR02453 family protein"/>
    <property type="match status" value="1"/>
</dbReference>
<dbReference type="Proteomes" id="UP000076923">
    <property type="component" value="Unassembled WGS sequence"/>
</dbReference>
<organism evidence="1 2">
    <name type="scientific">Polaribacter atrinae</name>
    <dbReference type="NCBI Taxonomy" id="1333662"/>
    <lineage>
        <taxon>Bacteria</taxon>
        <taxon>Pseudomonadati</taxon>
        <taxon>Bacteroidota</taxon>
        <taxon>Flavobacteriia</taxon>
        <taxon>Flavobacteriales</taxon>
        <taxon>Flavobacteriaceae</taxon>
    </lineage>
</organism>
<dbReference type="PIRSF" id="PIRSF028451">
    <property type="entry name" value="UCP028451"/>
    <property type="match status" value="1"/>
</dbReference>
<dbReference type="Pfam" id="PF09365">
    <property type="entry name" value="DUF2461"/>
    <property type="match status" value="1"/>
</dbReference>
<dbReference type="PANTHER" id="PTHR36452:SF1">
    <property type="entry name" value="DUF2461 DOMAIN-CONTAINING PROTEIN"/>
    <property type="match status" value="1"/>
</dbReference>
<dbReference type="InterPro" id="IPR015996">
    <property type="entry name" value="UCP028451"/>
</dbReference>
<dbReference type="RefSeq" id="WP_068449796.1">
    <property type="nucleotide sequence ID" value="NZ_CANKUV010000006.1"/>
</dbReference>
<protein>
    <submittedName>
        <fullName evidence="1">TIGR02453 family protein</fullName>
    </submittedName>
</protein>
<name>A0A176TCM1_9FLAO</name>
<reference evidence="1 2" key="1">
    <citation type="submission" date="2016-02" db="EMBL/GenBank/DDBJ databases">
        <title>Draft genome sequence of Polaribacter atrinae KACC17473.</title>
        <authorList>
            <person name="Shin S.-K."/>
            <person name="Yi H."/>
        </authorList>
    </citation>
    <scope>NUCLEOTIDE SEQUENCE [LARGE SCALE GENOMIC DNA]</scope>
    <source>
        <strain evidence="1 2">KACC 17473</strain>
    </source>
</reference>
<proteinExistence type="predicted"/>
<dbReference type="OrthoDB" id="9794241at2"/>
<dbReference type="InterPro" id="IPR012808">
    <property type="entry name" value="CHP02453"/>
</dbReference>
<gene>
    <name evidence="1" type="ORF">LPB303_09540</name>
</gene>
<evidence type="ECO:0000313" key="2">
    <source>
        <dbReference type="Proteomes" id="UP000076923"/>
    </source>
</evidence>
<dbReference type="PANTHER" id="PTHR36452">
    <property type="entry name" value="CHROMOSOME 12, WHOLE GENOME SHOTGUN SEQUENCE"/>
    <property type="match status" value="1"/>
</dbReference>